<reference evidence="1" key="1">
    <citation type="submission" date="2020-08" db="EMBL/GenBank/DDBJ databases">
        <authorList>
            <person name="Cejkova D."/>
            <person name="Kubasova T."/>
            <person name="Jahodarova E."/>
            <person name="Rychlik I."/>
        </authorList>
    </citation>
    <scope>NUCLEOTIDE SEQUENCE</scope>
    <source>
        <strain evidence="1">An824</strain>
    </source>
</reference>
<keyword evidence="2" id="KW-1185">Reference proteome</keyword>
<gene>
    <name evidence="1" type="ORF">H6A34_09625</name>
</gene>
<dbReference type="AlphaFoldDB" id="A0A938WTV3"/>
<sequence>MKKEIMGQAKIRQETPQVKNLWKRLRNWKGSKSMAFGDDPLQNISALCAV</sequence>
<proteinExistence type="predicted"/>
<protein>
    <submittedName>
        <fullName evidence="1">Uncharacterized protein</fullName>
    </submittedName>
</protein>
<dbReference type="Proteomes" id="UP000706891">
    <property type="component" value="Unassembled WGS sequence"/>
</dbReference>
<evidence type="ECO:0000313" key="2">
    <source>
        <dbReference type="Proteomes" id="UP000706891"/>
    </source>
</evidence>
<reference evidence="1" key="2">
    <citation type="journal article" date="2021" name="Sci. Rep.">
        <title>The distribution of antibiotic resistance genes in chicken gut microbiota commensals.</title>
        <authorList>
            <person name="Juricova H."/>
            <person name="Matiasovicova J."/>
            <person name="Kubasova T."/>
            <person name="Cejkova D."/>
            <person name="Rychlik I."/>
        </authorList>
    </citation>
    <scope>NUCLEOTIDE SEQUENCE</scope>
    <source>
        <strain evidence="1">An824</strain>
    </source>
</reference>
<dbReference type="EMBL" id="JACJJG010000055">
    <property type="protein sequence ID" value="MBM6674133.1"/>
    <property type="molecule type" value="Genomic_DNA"/>
</dbReference>
<evidence type="ECO:0000313" key="1">
    <source>
        <dbReference type="EMBL" id="MBM6674133.1"/>
    </source>
</evidence>
<dbReference type="RefSeq" id="WP_205105207.1">
    <property type="nucleotide sequence ID" value="NZ_JACJJG010000055.1"/>
</dbReference>
<accession>A0A938WTV3</accession>
<organism evidence="1 2">
    <name type="scientific">Marseilla massiliensis</name>
    <dbReference type="NCBI Taxonomy" id="1841864"/>
    <lineage>
        <taxon>Bacteria</taxon>
        <taxon>Pseudomonadati</taxon>
        <taxon>Bacteroidota</taxon>
        <taxon>Bacteroidia</taxon>
        <taxon>Bacteroidales</taxon>
        <taxon>Prevotellaceae</taxon>
        <taxon>Marseilla</taxon>
    </lineage>
</organism>
<name>A0A938WTV3_9BACT</name>
<comment type="caution">
    <text evidence="1">The sequence shown here is derived from an EMBL/GenBank/DDBJ whole genome shotgun (WGS) entry which is preliminary data.</text>
</comment>